<dbReference type="EMBL" id="UINC01000153">
    <property type="protein sequence ID" value="SUZ50106.1"/>
    <property type="molecule type" value="Genomic_DNA"/>
</dbReference>
<feature type="transmembrane region" description="Helical" evidence="6">
    <location>
        <begin position="692"/>
        <end position="712"/>
    </location>
</feature>
<feature type="transmembrane region" description="Helical" evidence="6">
    <location>
        <begin position="413"/>
        <end position="436"/>
    </location>
</feature>
<feature type="transmembrane region" description="Helical" evidence="6">
    <location>
        <begin position="744"/>
        <end position="766"/>
    </location>
</feature>
<keyword evidence="5 6" id="KW-0472">Membrane</keyword>
<dbReference type="InterPro" id="IPR003838">
    <property type="entry name" value="ABC3_permease_C"/>
</dbReference>
<keyword evidence="2" id="KW-1003">Cell membrane</keyword>
<dbReference type="PANTHER" id="PTHR30287">
    <property type="entry name" value="MEMBRANE COMPONENT OF PREDICTED ABC SUPERFAMILY METABOLITE UPTAKE TRANSPORTER"/>
    <property type="match status" value="1"/>
</dbReference>
<dbReference type="Pfam" id="PF02687">
    <property type="entry name" value="FtsX"/>
    <property type="match status" value="2"/>
</dbReference>
<sequence length="816" mass="90870">MLLGLSLKLFWRELKSGQLSIMFFALVLAVATVSSISLFTDRLEKALLAETQEFLGGDLKFESNDLIEDSPYEEIQKLNLKSTEMVLFASMLASGDNLQLASVKAVDQNYPLVGGVELRSESKNKYVKRPPDLGKVWLDLRLMDILKLEIGQIVSIGDADFIVSHSILSEPDRASNSFAFAPKAIINTQDLEKTNVVQPGSRVRFSTVYLGEKEELLLAKNILEKTKQPGDDIREAQDANDSLGKAIERSGNFFLLGGLLAVLMAAFTVGMSSQRFARRHVEYVAILKSLGTESWEIRLLYSLIFVELGIFAIFFGLILGWFMQEGFTGILKQYFPTDLPTPGFQPLLISSLTVFICLIGFVYPSLVKLVKISPLNILRREEAKTSSGSYLMFTLALSAMFLLVFLYTERLLLSSIVFFTILFIFVLGYGIILSFFRSTTRLGLGANNPLSLAWSELHRRKYTNSLQVLAFTMAIGLSLIAFSARTDLMSTWESTLPPDSPNNFLINISKSDLNSISSFLEENKIEESTFYPITNTVIIKLPKEGEEMSKPIDRNFNATWSSELPLGNTVISGEWFKGNSSDGLSISNDIATRYGLEIGDPVKVFFADQEIDIYIQNIREVNWDNFSPNFFVIGPPEIFKNSQATYITSLHVPKEKDKVISEFMSEFKTVSVLSIDAIINQVNDIIEQVSKALEVILGLTIFSAMFLTLATIQDGFNLRLHQSAILRTFGASTSLLQKSTALEFALLGLLAGFLGAVLAQTGIFFLETEIFDLEAAFHANIWVMGPIIGTILICALSIILILSITRKNPKEIIYNS</sequence>
<evidence type="ECO:0000256" key="1">
    <source>
        <dbReference type="ARBA" id="ARBA00004651"/>
    </source>
</evidence>
<evidence type="ECO:0000259" key="7">
    <source>
        <dbReference type="Pfam" id="PF02687"/>
    </source>
</evidence>
<evidence type="ECO:0000256" key="2">
    <source>
        <dbReference type="ARBA" id="ARBA00022475"/>
    </source>
</evidence>
<reference evidence="8" key="1">
    <citation type="submission" date="2018-05" db="EMBL/GenBank/DDBJ databases">
        <authorList>
            <person name="Lanie J.A."/>
            <person name="Ng W.-L."/>
            <person name="Kazmierczak K.M."/>
            <person name="Andrzejewski T.M."/>
            <person name="Davidsen T.M."/>
            <person name="Wayne K.J."/>
            <person name="Tettelin H."/>
            <person name="Glass J.I."/>
            <person name="Rusch D."/>
            <person name="Podicherti R."/>
            <person name="Tsui H.-C.T."/>
            <person name="Winkler M.E."/>
        </authorList>
    </citation>
    <scope>NUCLEOTIDE SEQUENCE</scope>
</reference>
<evidence type="ECO:0000256" key="3">
    <source>
        <dbReference type="ARBA" id="ARBA00022692"/>
    </source>
</evidence>
<dbReference type="GO" id="GO:0005886">
    <property type="term" value="C:plasma membrane"/>
    <property type="evidence" value="ECO:0007669"/>
    <property type="project" value="UniProtKB-SubCell"/>
</dbReference>
<evidence type="ECO:0000256" key="6">
    <source>
        <dbReference type="SAM" id="Phobius"/>
    </source>
</evidence>
<dbReference type="AlphaFoldDB" id="A0A381N660"/>
<keyword evidence="4 6" id="KW-1133">Transmembrane helix</keyword>
<feature type="domain" description="ABC3 transporter permease C-terminal" evidence="7">
    <location>
        <begin position="695"/>
        <end position="809"/>
    </location>
</feature>
<feature type="transmembrane region" description="Helical" evidence="6">
    <location>
        <begin position="466"/>
        <end position="484"/>
    </location>
</feature>
<accession>A0A381N660</accession>
<feature type="transmembrane region" description="Helical" evidence="6">
    <location>
        <begin position="253"/>
        <end position="271"/>
    </location>
</feature>
<feature type="transmembrane region" description="Helical" evidence="6">
    <location>
        <begin position="343"/>
        <end position="367"/>
    </location>
</feature>
<dbReference type="InterPro" id="IPR038766">
    <property type="entry name" value="Membrane_comp_ABC_pdt"/>
</dbReference>
<dbReference type="PANTHER" id="PTHR30287:SF1">
    <property type="entry name" value="INNER MEMBRANE PROTEIN"/>
    <property type="match status" value="1"/>
</dbReference>
<gene>
    <name evidence="8" type="ORF">METZ01_LOCUS2960</name>
</gene>
<comment type="subcellular location">
    <subcellularLocation>
        <location evidence="1">Cell membrane</location>
        <topology evidence="1">Multi-pass membrane protein</topology>
    </subcellularLocation>
</comment>
<feature type="transmembrane region" description="Helical" evidence="6">
    <location>
        <begin position="781"/>
        <end position="802"/>
    </location>
</feature>
<evidence type="ECO:0000256" key="5">
    <source>
        <dbReference type="ARBA" id="ARBA00023136"/>
    </source>
</evidence>
<feature type="transmembrane region" description="Helical" evidence="6">
    <location>
        <begin position="21"/>
        <end position="39"/>
    </location>
</feature>
<name>A0A381N660_9ZZZZ</name>
<organism evidence="8">
    <name type="scientific">marine metagenome</name>
    <dbReference type="NCBI Taxonomy" id="408172"/>
    <lineage>
        <taxon>unclassified sequences</taxon>
        <taxon>metagenomes</taxon>
        <taxon>ecological metagenomes</taxon>
    </lineage>
</organism>
<feature type="transmembrane region" description="Helical" evidence="6">
    <location>
        <begin position="388"/>
        <end position="407"/>
    </location>
</feature>
<evidence type="ECO:0000313" key="8">
    <source>
        <dbReference type="EMBL" id="SUZ50106.1"/>
    </source>
</evidence>
<proteinExistence type="predicted"/>
<feature type="transmembrane region" description="Helical" evidence="6">
    <location>
        <begin position="299"/>
        <end position="323"/>
    </location>
</feature>
<feature type="domain" description="ABC3 transporter permease C-terminal" evidence="7">
    <location>
        <begin position="258"/>
        <end position="374"/>
    </location>
</feature>
<evidence type="ECO:0000256" key="4">
    <source>
        <dbReference type="ARBA" id="ARBA00022989"/>
    </source>
</evidence>
<protein>
    <recommendedName>
        <fullName evidence="7">ABC3 transporter permease C-terminal domain-containing protein</fullName>
    </recommendedName>
</protein>
<keyword evidence="3 6" id="KW-0812">Transmembrane</keyword>